<keyword evidence="2" id="KW-0408">Iron</keyword>
<protein>
    <submittedName>
        <fullName evidence="5">Uncharacterized protein</fullName>
    </submittedName>
</protein>
<proteinExistence type="predicted"/>
<reference evidence="5" key="1">
    <citation type="journal article" date="2017" name="Nature">
        <title>The genome of Chenopodium quinoa.</title>
        <authorList>
            <person name="Jarvis D.E."/>
            <person name="Ho Y.S."/>
            <person name="Lightfoot D.J."/>
            <person name="Schmoeckel S.M."/>
            <person name="Li B."/>
            <person name="Borm T.J.A."/>
            <person name="Ohyanagi H."/>
            <person name="Mineta K."/>
            <person name="Michell C.T."/>
            <person name="Saber N."/>
            <person name="Kharbatia N.M."/>
            <person name="Rupper R.R."/>
            <person name="Sharp A.R."/>
            <person name="Dally N."/>
            <person name="Boughton B.A."/>
            <person name="Woo Y.H."/>
            <person name="Gao G."/>
            <person name="Schijlen E.G.W.M."/>
            <person name="Guo X."/>
            <person name="Momin A.A."/>
            <person name="Negrao S."/>
            <person name="Al-Babili S."/>
            <person name="Gehring C."/>
            <person name="Roessner U."/>
            <person name="Jung C."/>
            <person name="Murphy K."/>
            <person name="Arold S.T."/>
            <person name="Gojobori T."/>
            <person name="van der Linden C.G."/>
            <person name="van Loo E.N."/>
            <person name="Jellen E.N."/>
            <person name="Maughan P.J."/>
            <person name="Tester M."/>
        </authorList>
    </citation>
    <scope>NUCLEOTIDE SEQUENCE [LARGE SCALE GENOMIC DNA]</scope>
    <source>
        <strain evidence="5">cv. PI 614886</strain>
    </source>
</reference>
<dbReference type="InterPro" id="IPR027443">
    <property type="entry name" value="IPNS-like_sf"/>
</dbReference>
<dbReference type="SMR" id="A0A803LTX5"/>
<dbReference type="PANTHER" id="PTHR47991">
    <property type="entry name" value="OXOGLUTARATE/IRON-DEPENDENT DIOXYGENASE"/>
    <property type="match status" value="1"/>
</dbReference>
<dbReference type="SUPFAM" id="SSF51197">
    <property type="entry name" value="Clavaminate synthase-like"/>
    <property type="match status" value="1"/>
</dbReference>
<sequence length="259" mass="29974">MNQEKKDVISRLEQEIAKKGEEVPQKYMIKNDVISPAIDASANLWEETLLIDFNLISSGSSSAHQHELSKLHSALENWGCFQVINHGMTSLFLDELLDVTRQFFALPLEEKLKSAMEEDIFNGYGNPAIVLAGDKPINRNDRLFLTVYPEDQRNLKFWPQKPSRFSEILQEFSLNLRMMLEVILKAMARSLELREDSFFKEHGERGLIETRFGYYPPCSRPDKVYGVRPHSDRSSITMLLPDKNVPESLHILKDDKWFN</sequence>
<reference evidence="5" key="2">
    <citation type="submission" date="2021-03" db="UniProtKB">
        <authorList>
            <consortium name="EnsemblPlants"/>
        </authorList>
    </citation>
    <scope>IDENTIFICATION</scope>
</reference>
<dbReference type="InterPro" id="IPR044861">
    <property type="entry name" value="IPNS-like_FE2OG_OXY"/>
</dbReference>
<dbReference type="EnsemblPlants" id="AUR62018669-RA">
    <property type="protein sequence ID" value="AUR62018669-RA:cds"/>
    <property type="gene ID" value="AUR62018669"/>
</dbReference>
<dbReference type="Gramene" id="AUR62018669-RA">
    <property type="protein sequence ID" value="AUR62018669-RA:cds"/>
    <property type="gene ID" value="AUR62018669"/>
</dbReference>
<evidence type="ECO:0000256" key="2">
    <source>
        <dbReference type="ARBA" id="ARBA00023004"/>
    </source>
</evidence>
<dbReference type="Gene3D" id="2.60.120.330">
    <property type="entry name" value="B-lactam Antibiotic, Isopenicillin N Synthase, Chain"/>
    <property type="match status" value="1"/>
</dbReference>
<dbReference type="Pfam" id="PF03171">
    <property type="entry name" value="2OG-FeII_Oxy"/>
    <property type="match status" value="1"/>
</dbReference>
<feature type="domain" description="Isopenicillin N synthase-like Fe(2+) 2OG dioxygenase" evidence="3">
    <location>
        <begin position="213"/>
        <end position="258"/>
    </location>
</feature>
<evidence type="ECO:0000259" key="4">
    <source>
        <dbReference type="Pfam" id="PF14226"/>
    </source>
</evidence>
<dbReference type="OMA" id="ALENWGC"/>
<dbReference type="AlphaFoldDB" id="A0A803LTX5"/>
<dbReference type="InterPro" id="IPR026992">
    <property type="entry name" value="DIOX_N"/>
</dbReference>
<dbReference type="GO" id="GO:0046872">
    <property type="term" value="F:metal ion binding"/>
    <property type="evidence" value="ECO:0007669"/>
    <property type="project" value="UniProtKB-KW"/>
</dbReference>
<dbReference type="Pfam" id="PF14226">
    <property type="entry name" value="DIOX_N"/>
    <property type="match status" value="1"/>
</dbReference>
<dbReference type="InterPro" id="IPR050295">
    <property type="entry name" value="Plant_2OG-oxidoreductases"/>
</dbReference>
<organism evidence="5 6">
    <name type="scientific">Chenopodium quinoa</name>
    <name type="common">Quinoa</name>
    <dbReference type="NCBI Taxonomy" id="63459"/>
    <lineage>
        <taxon>Eukaryota</taxon>
        <taxon>Viridiplantae</taxon>
        <taxon>Streptophyta</taxon>
        <taxon>Embryophyta</taxon>
        <taxon>Tracheophyta</taxon>
        <taxon>Spermatophyta</taxon>
        <taxon>Magnoliopsida</taxon>
        <taxon>eudicotyledons</taxon>
        <taxon>Gunneridae</taxon>
        <taxon>Pentapetalae</taxon>
        <taxon>Caryophyllales</taxon>
        <taxon>Chenopodiaceae</taxon>
        <taxon>Chenopodioideae</taxon>
        <taxon>Atripliceae</taxon>
        <taxon>Chenopodium</taxon>
    </lineage>
</organism>
<accession>A0A803LTX5</accession>
<name>A0A803LTX5_CHEQI</name>
<keyword evidence="1" id="KW-0479">Metal-binding</keyword>
<evidence type="ECO:0000256" key="1">
    <source>
        <dbReference type="ARBA" id="ARBA00022723"/>
    </source>
</evidence>
<evidence type="ECO:0000313" key="5">
    <source>
        <dbReference type="EnsemblPlants" id="AUR62018669-RA:cds"/>
    </source>
</evidence>
<keyword evidence="6" id="KW-1185">Reference proteome</keyword>
<feature type="domain" description="Non-haem dioxygenase N-terminal" evidence="4">
    <location>
        <begin position="51"/>
        <end position="160"/>
    </location>
</feature>
<dbReference type="Proteomes" id="UP000596660">
    <property type="component" value="Unplaced"/>
</dbReference>
<evidence type="ECO:0000259" key="3">
    <source>
        <dbReference type="Pfam" id="PF03171"/>
    </source>
</evidence>
<evidence type="ECO:0000313" key="6">
    <source>
        <dbReference type="Proteomes" id="UP000596660"/>
    </source>
</evidence>